<dbReference type="OMA" id="TGNCGFN"/>
<keyword evidence="1" id="KW-0732">Signal</keyword>
<evidence type="ECO:0000313" key="3">
    <source>
        <dbReference type="Proteomes" id="UP000007431"/>
    </source>
</evidence>
<feature type="non-terminal residue" evidence="2">
    <location>
        <position position="162"/>
    </location>
</feature>
<sequence length="162" mass="16811">MMYFSKALLASLLAGAALAAAESHTVKFTNNCGTGTPKLYNQTGKLLHSGGGAYKHNGPLVGAIAYLQTGPCGANGDNCPLLETTLRNPTSPGAGSSTDISLIPPHAFTKGIRFAYYNGCDGKGKTCKSANCKGAFHKPDDYGAQVQCEKNGVDLHVIFCPA</sequence>
<dbReference type="GeneID" id="9595324"/>
<feature type="signal peptide" evidence="1">
    <location>
        <begin position="1"/>
        <end position="23"/>
    </location>
</feature>
<protein>
    <recommendedName>
        <fullName evidence="4">Glycopeptide</fullName>
    </recommendedName>
</protein>
<dbReference type="Proteomes" id="UP000007431">
    <property type="component" value="Unassembled WGS sequence"/>
</dbReference>
<dbReference type="InParanoid" id="D8Q3J5"/>
<dbReference type="OrthoDB" id="3342934at2759"/>
<organism evidence="3">
    <name type="scientific">Schizophyllum commune (strain H4-8 / FGSC 9210)</name>
    <name type="common">Split gill fungus</name>
    <dbReference type="NCBI Taxonomy" id="578458"/>
    <lineage>
        <taxon>Eukaryota</taxon>
        <taxon>Fungi</taxon>
        <taxon>Dikarya</taxon>
        <taxon>Basidiomycota</taxon>
        <taxon>Agaricomycotina</taxon>
        <taxon>Agaricomycetes</taxon>
        <taxon>Agaricomycetidae</taxon>
        <taxon>Agaricales</taxon>
        <taxon>Schizophyllaceae</taxon>
        <taxon>Schizophyllum</taxon>
    </lineage>
</organism>
<dbReference type="AlphaFoldDB" id="D8Q3J5"/>
<dbReference type="RefSeq" id="XP_003033224.1">
    <property type="nucleotide sequence ID" value="XM_003033178.1"/>
</dbReference>
<dbReference type="eggNOG" id="ENOG502SPZC">
    <property type="taxonomic scope" value="Eukaryota"/>
</dbReference>
<keyword evidence="3" id="KW-1185">Reference proteome</keyword>
<dbReference type="HOGENOM" id="CLU_118873_0_0_1"/>
<name>D8Q3J5_SCHCM</name>
<gene>
    <name evidence="2" type="ORF">SCHCODRAFT_107846</name>
</gene>
<reference evidence="2 3" key="1">
    <citation type="journal article" date="2010" name="Nat. Biotechnol.">
        <title>Genome sequence of the model mushroom Schizophyllum commune.</title>
        <authorList>
            <person name="Ohm R.A."/>
            <person name="de Jong J.F."/>
            <person name="Lugones L.G."/>
            <person name="Aerts A."/>
            <person name="Kothe E."/>
            <person name="Stajich J.E."/>
            <person name="de Vries R.P."/>
            <person name="Record E."/>
            <person name="Levasseur A."/>
            <person name="Baker S.E."/>
            <person name="Bartholomew K.A."/>
            <person name="Coutinho P.M."/>
            <person name="Erdmann S."/>
            <person name="Fowler T.J."/>
            <person name="Gathman A.C."/>
            <person name="Lombard V."/>
            <person name="Henrissat B."/>
            <person name="Knabe N."/>
            <person name="Kuees U."/>
            <person name="Lilly W.W."/>
            <person name="Lindquist E."/>
            <person name="Lucas S."/>
            <person name="Magnuson J.K."/>
            <person name="Piumi F."/>
            <person name="Raudaskoski M."/>
            <person name="Salamov A."/>
            <person name="Schmutz J."/>
            <person name="Schwarze F.W.M.R."/>
            <person name="vanKuyk P.A."/>
            <person name="Horton J.S."/>
            <person name="Grigoriev I.V."/>
            <person name="Woesten H.A.B."/>
        </authorList>
    </citation>
    <scope>NUCLEOTIDE SEQUENCE [LARGE SCALE GENOMIC DNA]</scope>
    <source>
        <strain evidence="3">H4-8 / FGSC 9210</strain>
    </source>
</reference>
<dbReference type="KEGG" id="scm:SCHCO_02618104"/>
<proteinExistence type="predicted"/>
<evidence type="ECO:0008006" key="4">
    <source>
        <dbReference type="Google" id="ProtNLM"/>
    </source>
</evidence>
<dbReference type="EMBL" id="GL377305">
    <property type="protein sequence ID" value="EFI98321.1"/>
    <property type="molecule type" value="Genomic_DNA"/>
</dbReference>
<dbReference type="VEuPathDB" id="FungiDB:SCHCODRAFT_02618104"/>
<accession>D8Q3J5</accession>
<feature type="chain" id="PRO_5003120485" description="Glycopeptide" evidence="1">
    <location>
        <begin position="24"/>
        <end position="162"/>
    </location>
</feature>
<evidence type="ECO:0000256" key="1">
    <source>
        <dbReference type="SAM" id="SignalP"/>
    </source>
</evidence>
<evidence type="ECO:0000313" key="2">
    <source>
        <dbReference type="EMBL" id="EFI98321.1"/>
    </source>
</evidence>